<accession>A0ACB8X5B7</accession>
<reference evidence="1" key="1">
    <citation type="submission" date="2022-04" db="EMBL/GenBank/DDBJ databases">
        <title>Jade perch genome.</title>
        <authorList>
            <person name="Chao B."/>
        </authorList>
    </citation>
    <scope>NUCLEOTIDE SEQUENCE</scope>
    <source>
        <strain evidence="1">CB-2022</strain>
    </source>
</reference>
<keyword evidence="2" id="KW-1185">Reference proteome</keyword>
<sequence length="1942" mass="215061">AAYGPGQPPSLVFATPPPPQMNSAPQPRQVLFMFCFFFFPAFSVQSYYQNRPAMATSAPRVQTSSGPRPVGPAHVYPPSSQMMMISQQQLSFAGSPQGYFIPPGQYRTPYMPPTQQYPVTSGTASFYPGTSPAEYSAYAGAYYPAQPQYSPSVQPAPVMISTAQQQQQAPPPQQPPAQSQGPPKRERKPIRIRDPNQGGRDITEEIMSGGRSTTTPTPPQASIADASPAQTNGEVAQSVTPVTRRDENMETPTSAETPPPPVTANTEPVVEAKQEMDNQITPPAELATQSVAPTAATEVPSPLIKDQQSSSSPPPAEAPTTTPAEADTKVGDMVDAPVGPSASLAAQEAPVKKEEPQAAPAPVEKAPENEEKKVEEVKKLEKEEQVASARLEPVVEATPAGEGETATNTVTKDSQPPPSTQEPAAPQTQSAAPSSAPEPEPEPEPTPAERAEPLLSNGLPQDTEELSEDMAFSDTTPLDKPDASQSQESTPAAKTVTPAQEEEEEEQEEEVVVVEEEKKVEELKREKSEDAPPTSVSCPTEESTTMQAAMSVPKKRKNMKELNKKPTGDLLDAFTEEQDATPTPEPSSTQADPVPVAPAEPPAEVADETWEEKEDKQNAQPEGSKVTPEPTGQKYQYKEEQWKPIDPEEKKRYDREFLLGFQFIGASMHKPEGLPVISDVVLDKANKTPLRPVDPARLMNVGPDFTPSYLGNLGSRSVGGPRGPLPGPRRSQQGQRKEPRKIISSMSLSDDVQLNKAEKAWKPTAKKATRSRGGEEVDEEDPEQAKSQELFKRLRSILNKLTPQKFQELMKQAISEPNFSVAYANMCRCLMGLKVPTSDKPGHFVNFRKLLLNRCQKEFEKDQDDDEIFEKKQKEMEAAKAEEERERLRVELEEAKDKARRRSLGNIKFIGELFKLKMLTEAIMHDCVVKLLKNHDEESLECLCRLLSTIGKDLDFEKAKPRMDQYFNQMDKIIKERKTSSRIRFMLQDVLDLRKNNWVPRRGDQGPKTIDQIHKEAEMEEHREQIKVQQQLMSKKEGGGGSGGRMGGSMGGRGTHTPGGGRTSQPQDEGWNTVPISKNRPIDTTRLSKITKPGALDFNNQLLAPGGKGMWGSWGKGSSGGTGAKPSSGEQDSGRPATSTLNRFSALQQSGSLLSSTDSDRRVPQRSSSSRERGGDRDRSDRDRDRFDRFDRSEGREGRGDRGGQNQITKRSFSRESQERSGRGGDSRTSTDAVPVKRESAPTPPPSLAKSALTEEEVEKKSNAIIEEYLHINDLKEALQCVAELNSTSLLFVFVRNTVESTLERSTIAREHVGLLLHQLVKAGTLPPQQYYKGLEETLEAAEDTAIDIPHIWLYLAELITPMLHEGGIPMGQLFREISKPLVPLEQAGVLLVKILKLLCKEMTPKKVGAMWTEAGLNWTEFLPKDEDVNKFVTDQKVEFTMGEETESKEVNKKKIFSGEELSKQLDRLLQDKANNQRIRDWVEANLDEQQTASNQFVRALMTSVCQSAIICDNPYRVDARQISQRASLLQRYLSDEQKELQALYALQALMVDMEQPANLLRMFFDALYDEDVIKEEAFYKWESSKDPAEQTGKGHLFMSAMRMRSRSRERKERQWEEEVKFEETEMIPKSGKSPADSRKSVGIHEFAALARSSLNGISQAVKDHVTKPTSLAQGRVAHLIEWKGWPKPVDPPPAAHSHFSSYCHLTEGEKEARFAAGVAEQFAIAEAKLRAWASMDDDDEEDSNDEDSHANGLTRTVSSQNTDGATSNPTAGVPCQPEVDGSEAPPPDSPLGSSSSSSLLYGRPASHNDPHSSQTNSPTLPSDCMSPFLEEEEEEERLNGHKEQPGPLQEQRSEVCVHHKPEGRPRARSSRFDSCYSTSHSESLGEEDEEDDEEEGSVFHDVRVWHCSPRSFFSDRASSGVASFDEEEERDEVEEKKEFLM</sequence>
<dbReference type="Proteomes" id="UP000831701">
    <property type="component" value="Chromosome 3"/>
</dbReference>
<evidence type="ECO:0000313" key="2">
    <source>
        <dbReference type="Proteomes" id="UP000831701"/>
    </source>
</evidence>
<feature type="non-terminal residue" evidence="1">
    <location>
        <position position="1"/>
    </location>
</feature>
<protein>
    <submittedName>
        <fullName evidence="1">Uncharacterized protein</fullName>
    </submittedName>
</protein>
<proteinExistence type="predicted"/>
<name>A0ACB8X5B7_9TELE</name>
<dbReference type="EMBL" id="CM041533">
    <property type="protein sequence ID" value="KAI3374949.1"/>
    <property type="molecule type" value="Genomic_DNA"/>
</dbReference>
<organism evidence="1 2">
    <name type="scientific">Scortum barcoo</name>
    <name type="common">barcoo grunter</name>
    <dbReference type="NCBI Taxonomy" id="214431"/>
    <lineage>
        <taxon>Eukaryota</taxon>
        <taxon>Metazoa</taxon>
        <taxon>Chordata</taxon>
        <taxon>Craniata</taxon>
        <taxon>Vertebrata</taxon>
        <taxon>Euteleostomi</taxon>
        <taxon>Actinopterygii</taxon>
        <taxon>Neopterygii</taxon>
        <taxon>Teleostei</taxon>
        <taxon>Neoteleostei</taxon>
        <taxon>Acanthomorphata</taxon>
        <taxon>Eupercaria</taxon>
        <taxon>Centrarchiformes</taxon>
        <taxon>Terapontoidei</taxon>
        <taxon>Terapontidae</taxon>
        <taxon>Scortum</taxon>
    </lineage>
</organism>
<gene>
    <name evidence="1" type="ORF">L3Q82_021474</name>
</gene>
<evidence type="ECO:0000313" key="1">
    <source>
        <dbReference type="EMBL" id="KAI3374949.1"/>
    </source>
</evidence>
<comment type="caution">
    <text evidence="1">The sequence shown here is derived from an EMBL/GenBank/DDBJ whole genome shotgun (WGS) entry which is preliminary data.</text>
</comment>